<comment type="caution">
    <text evidence="3">The sequence shown here is derived from an EMBL/GenBank/DDBJ whole genome shotgun (WGS) entry which is preliminary data.</text>
</comment>
<organism evidence="3 4">
    <name type="scientific">Pseudomonas brassicae</name>
    <dbReference type="NCBI Taxonomy" id="2708063"/>
    <lineage>
        <taxon>Bacteria</taxon>
        <taxon>Pseudomonadati</taxon>
        <taxon>Pseudomonadota</taxon>
        <taxon>Gammaproteobacteria</taxon>
        <taxon>Pseudomonadales</taxon>
        <taxon>Pseudomonadaceae</taxon>
        <taxon>Pseudomonas</taxon>
    </lineage>
</organism>
<protein>
    <submittedName>
        <fullName evidence="3">Uncharacterized protein</fullName>
    </submittedName>
</protein>
<name>A0A6M0CUI5_9PSED</name>
<evidence type="ECO:0000256" key="1">
    <source>
        <dbReference type="SAM" id="MobiDB-lite"/>
    </source>
</evidence>
<evidence type="ECO:0000313" key="3">
    <source>
        <dbReference type="EMBL" id="NER61092.1"/>
    </source>
</evidence>
<keyword evidence="2" id="KW-0812">Transmembrane</keyword>
<dbReference type="AlphaFoldDB" id="A0A6M0CUI5"/>
<proteinExistence type="predicted"/>
<dbReference type="EMBL" id="JAAHBV010000344">
    <property type="protein sequence ID" value="NER61092.1"/>
    <property type="molecule type" value="Genomic_DNA"/>
</dbReference>
<gene>
    <name evidence="3" type="ORF">G3435_16170</name>
</gene>
<accession>A0A6M0CUI5</accession>
<dbReference type="Proteomes" id="UP000480410">
    <property type="component" value="Unassembled WGS sequence"/>
</dbReference>
<evidence type="ECO:0000256" key="2">
    <source>
        <dbReference type="SAM" id="Phobius"/>
    </source>
</evidence>
<feature type="region of interest" description="Disordered" evidence="1">
    <location>
        <begin position="498"/>
        <end position="527"/>
    </location>
</feature>
<evidence type="ECO:0000313" key="4">
    <source>
        <dbReference type="Proteomes" id="UP000480410"/>
    </source>
</evidence>
<reference evidence="3 4" key="1">
    <citation type="submission" date="2020-02" db="EMBL/GenBank/DDBJ databases">
        <title>Broccoli isolated Pseudomonas sp.</title>
        <authorList>
            <person name="Fujikawa T."/>
            <person name="Sawada H."/>
        </authorList>
    </citation>
    <scope>NUCLEOTIDE SEQUENCE [LARGE SCALE GENOMIC DNA]</scope>
    <source>
        <strain evidence="3 4">MAFF212428</strain>
    </source>
</reference>
<feature type="transmembrane region" description="Helical" evidence="2">
    <location>
        <begin position="83"/>
        <end position="108"/>
    </location>
</feature>
<keyword evidence="2" id="KW-0472">Membrane</keyword>
<sequence length="546" mass="59076">MRDADQGDAAALAVPTAQVDRQVREDRLKALESAGLTLLGVAASFVPGISQVMLATTVGQLLGEVFEGVRDWSHGQRTQALQHLLGVGQALAAGVVLTAGVSAAVMALKRSAFVDRLMPIMRGAGQYRLWHADLAAYQYPGRLPLQAQVRSDGLIQAEGRLWLRQDAQVYEVQRSAGAWCLRHPLHDDAYAPSLEHNGEAAWRLPGEHPLLWQERLAMLRRFGPQAEGLTDAVAEQVLDVVGVDADMLRGLHVENRRLPAALSDTLARLRLDARIDAFFQQLDGGTAPDALDADLYRLAQAQLHGAADAPGSVAQRMREQAPRLRDALFAQQEAARESRNSEYVNLVQRDFPGLPGAYAQALIDQATSQQLQTMRFQARIPLALAEQVRGQLREVRLNRALDGLCLRNAYNVDSVRLAFGLLRRMPGWPAGLGLDCARARPVDACSNASRPKRIHAYWCAPRVRFGCSTVTPTKSMKTSRRGRPVRGDCCLPHAGAASGAGLAGSRQRPRDSPVADPPGIVRSCGSREVDRAGAVATPLHAGAAPG</sequence>
<keyword evidence="2" id="KW-1133">Transmembrane helix</keyword>